<accession>A0AAD8YVP2</accession>
<feature type="non-terminal residue" evidence="2">
    <location>
        <position position="1"/>
    </location>
</feature>
<gene>
    <name evidence="2" type="ORF">P4O66_016097</name>
</gene>
<dbReference type="EMBL" id="JAROKS010000023">
    <property type="protein sequence ID" value="KAK1787596.1"/>
    <property type="molecule type" value="Genomic_DNA"/>
</dbReference>
<name>A0AAD8YVP2_9TELE</name>
<sequence length="84" mass="9688">HPGWRDRCVRARGRARVCSAQTMSGVSRKGSGRRGYYYRLLGRHRLQRQRSRSRSRSRPTSNKGKPGNTTMLLPKVQEVCFLTL</sequence>
<proteinExistence type="predicted"/>
<evidence type="ECO:0000313" key="2">
    <source>
        <dbReference type="EMBL" id="KAK1787596.1"/>
    </source>
</evidence>
<reference evidence="2" key="1">
    <citation type="submission" date="2023-03" db="EMBL/GenBank/DDBJ databases">
        <title>Electrophorus voltai genome.</title>
        <authorList>
            <person name="Bian C."/>
        </authorList>
    </citation>
    <scope>NUCLEOTIDE SEQUENCE</scope>
    <source>
        <strain evidence="2">CB-2022</strain>
        <tissue evidence="2">Muscle</tissue>
    </source>
</reference>
<evidence type="ECO:0000313" key="3">
    <source>
        <dbReference type="Proteomes" id="UP001239994"/>
    </source>
</evidence>
<feature type="region of interest" description="Disordered" evidence="1">
    <location>
        <begin position="40"/>
        <end position="72"/>
    </location>
</feature>
<feature type="compositionally biased region" description="Polar residues" evidence="1">
    <location>
        <begin position="59"/>
        <end position="71"/>
    </location>
</feature>
<protein>
    <submittedName>
        <fullName evidence="2">Uncharacterized protein</fullName>
    </submittedName>
</protein>
<dbReference type="AlphaFoldDB" id="A0AAD8YVP2"/>
<dbReference type="Proteomes" id="UP001239994">
    <property type="component" value="Unassembled WGS sequence"/>
</dbReference>
<keyword evidence="3" id="KW-1185">Reference proteome</keyword>
<comment type="caution">
    <text evidence="2">The sequence shown here is derived from an EMBL/GenBank/DDBJ whole genome shotgun (WGS) entry which is preliminary data.</text>
</comment>
<feature type="compositionally biased region" description="Basic residues" evidence="1">
    <location>
        <begin position="41"/>
        <end position="57"/>
    </location>
</feature>
<evidence type="ECO:0000256" key="1">
    <source>
        <dbReference type="SAM" id="MobiDB-lite"/>
    </source>
</evidence>
<organism evidence="2 3">
    <name type="scientific">Electrophorus voltai</name>
    <dbReference type="NCBI Taxonomy" id="2609070"/>
    <lineage>
        <taxon>Eukaryota</taxon>
        <taxon>Metazoa</taxon>
        <taxon>Chordata</taxon>
        <taxon>Craniata</taxon>
        <taxon>Vertebrata</taxon>
        <taxon>Euteleostomi</taxon>
        <taxon>Actinopterygii</taxon>
        <taxon>Neopterygii</taxon>
        <taxon>Teleostei</taxon>
        <taxon>Ostariophysi</taxon>
        <taxon>Gymnotiformes</taxon>
        <taxon>Gymnotoidei</taxon>
        <taxon>Gymnotidae</taxon>
        <taxon>Electrophorus</taxon>
    </lineage>
</organism>